<dbReference type="InterPro" id="IPR023415">
    <property type="entry name" value="LDLR_class-A_CS"/>
</dbReference>
<dbReference type="InterPro" id="IPR011042">
    <property type="entry name" value="6-blade_b-propeller_TolB-like"/>
</dbReference>
<feature type="disulfide bond" evidence="11">
    <location>
        <begin position="329"/>
        <end position="347"/>
    </location>
</feature>
<dbReference type="PRINTS" id="PR00261">
    <property type="entry name" value="LDLRECEPTOR"/>
</dbReference>
<accession>A0A3P7FSN0</accession>
<evidence type="ECO:0000256" key="12">
    <source>
        <dbReference type="PROSITE-ProRule" id="PRU00461"/>
    </source>
</evidence>
<dbReference type="AlphaFoldDB" id="A0A3P7FSN0"/>
<dbReference type="OMA" id="ECTTLCL"/>
<dbReference type="Gene3D" id="2.120.10.30">
    <property type="entry name" value="TolB, C-terminal domain"/>
    <property type="match status" value="1"/>
</dbReference>
<keyword evidence="8 11" id="KW-1015">Disulfide bond</keyword>
<dbReference type="SUPFAM" id="SSF57424">
    <property type="entry name" value="LDL receptor-like module"/>
    <property type="match status" value="6"/>
</dbReference>
<feature type="disulfide bond" evidence="11">
    <location>
        <begin position="322"/>
        <end position="334"/>
    </location>
</feature>
<dbReference type="PROSITE" id="PS01209">
    <property type="entry name" value="LDLRA_1"/>
    <property type="match status" value="2"/>
</dbReference>
<reference evidence="13 14" key="1">
    <citation type="submission" date="2018-11" db="EMBL/GenBank/DDBJ databases">
        <authorList>
            <consortium name="Pathogen Informatics"/>
        </authorList>
    </citation>
    <scope>NUCLEOTIDE SEQUENCE [LARGE SCALE GENOMIC DNA]</scope>
</reference>
<evidence type="ECO:0000256" key="2">
    <source>
        <dbReference type="ARBA" id="ARBA00022536"/>
    </source>
</evidence>
<feature type="disulfide bond" evidence="11">
    <location>
        <begin position="281"/>
        <end position="293"/>
    </location>
</feature>
<dbReference type="InParanoid" id="A0A3P7FSN0"/>
<evidence type="ECO:0000256" key="8">
    <source>
        <dbReference type="ARBA" id="ARBA00023157"/>
    </source>
</evidence>
<evidence type="ECO:0000313" key="13">
    <source>
        <dbReference type="EMBL" id="VDM13738.1"/>
    </source>
</evidence>
<evidence type="ECO:0000256" key="6">
    <source>
        <dbReference type="ARBA" id="ARBA00022989"/>
    </source>
</evidence>
<feature type="disulfide bond" evidence="11">
    <location>
        <begin position="300"/>
        <end position="315"/>
    </location>
</feature>
<evidence type="ECO:0000256" key="5">
    <source>
        <dbReference type="ARBA" id="ARBA00022737"/>
    </source>
</evidence>
<feature type="repeat" description="LDL-receptor class B" evidence="12">
    <location>
        <begin position="33"/>
        <end position="83"/>
    </location>
</feature>
<protein>
    <recommendedName>
        <fullName evidence="15">Low-density lipoprotein receptor domain class A containing protein</fullName>
    </recommendedName>
</protein>
<comment type="caution">
    <text evidence="11">Lacks conserved residue(s) required for the propagation of feature annotation.</text>
</comment>
<dbReference type="OrthoDB" id="9990982at2759"/>
<dbReference type="InterPro" id="IPR002172">
    <property type="entry name" value="LDrepeatLR_classA_rpt"/>
</dbReference>
<gene>
    <name evidence="13" type="ORF">WBA_LOCUS7124</name>
</gene>
<evidence type="ECO:0000313" key="14">
    <source>
        <dbReference type="Proteomes" id="UP000270924"/>
    </source>
</evidence>
<keyword evidence="7" id="KW-0472">Membrane</keyword>
<dbReference type="GO" id="GO:0043235">
    <property type="term" value="C:receptor complex"/>
    <property type="evidence" value="ECO:0007669"/>
    <property type="project" value="TreeGrafter"/>
</dbReference>
<dbReference type="InterPro" id="IPR000033">
    <property type="entry name" value="LDLR_classB_rpt"/>
</dbReference>
<dbReference type="Pfam" id="PF00058">
    <property type="entry name" value="Ldl_recept_b"/>
    <property type="match status" value="1"/>
</dbReference>
<dbReference type="InterPro" id="IPR051221">
    <property type="entry name" value="LDLR-related"/>
</dbReference>
<dbReference type="Pfam" id="PF00057">
    <property type="entry name" value="Ldl_recept_a"/>
    <property type="match status" value="5"/>
</dbReference>
<keyword evidence="14" id="KW-1185">Reference proteome</keyword>
<dbReference type="PROSITE" id="PS51120">
    <property type="entry name" value="LDLRB"/>
    <property type="match status" value="1"/>
</dbReference>
<keyword evidence="5" id="KW-0677">Repeat</keyword>
<evidence type="ECO:0000256" key="4">
    <source>
        <dbReference type="ARBA" id="ARBA00022692"/>
    </source>
</evidence>
<feature type="disulfide bond" evidence="11">
    <location>
        <begin position="416"/>
        <end position="434"/>
    </location>
</feature>
<keyword evidence="9" id="KW-0675">Receptor</keyword>
<dbReference type="PROSITE" id="PS50068">
    <property type="entry name" value="LDLRA_2"/>
    <property type="match status" value="6"/>
</dbReference>
<dbReference type="Gene3D" id="4.10.400.10">
    <property type="entry name" value="Low-density Lipoprotein Receptor"/>
    <property type="match status" value="6"/>
</dbReference>
<dbReference type="SUPFAM" id="SSF63825">
    <property type="entry name" value="YWTD domain"/>
    <property type="match status" value="1"/>
</dbReference>
<keyword evidence="6" id="KW-1133">Transmembrane helix</keyword>
<keyword evidence="10" id="KW-0325">Glycoprotein</keyword>
<dbReference type="CDD" id="cd00112">
    <property type="entry name" value="LDLa"/>
    <property type="match status" value="5"/>
</dbReference>
<name>A0A3P7FSN0_WUCBA</name>
<dbReference type="SMART" id="SM00135">
    <property type="entry name" value="LY"/>
    <property type="match status" value="2"/>
</dbReference>
<evidence type="ECO:0000256" key="9">
    <source>
        <dbReference type="ARBA" id="ARBA00023170"/>
    </source>
</evidence>
<keyword evidence="2" id="KW-0245">EGF-like domain</keyword>
<feature type="non-terminal residue" evidence="13">
    <location>
        <position position="1"/>
    </location>
</feature>
<dbReference type="PANTHER" id="PTHR22722">
    <property type="entry name" value="LOW-DENSITY LIPOPROTEIN RECEPTOR-RELATED PROTEIN 2-RELATED"/>
    <property type="match status" value="1"/>
</dbReference>
<evidence type="ECO:0000256" key="7">
    <source>
        <dbReference type="ARBA" id="ARBA00023136"/>
    </source>
</evidence>
<dbReference type="GO" id="GO:0006897">
    <property type="term" value="P:endocytosis"/>
    <property type="evidence" value="ECO:0007669"/>
    <property type="project" value="UniProtKB-KW"/>
</dbReference>
<evidence type="ECO:0008006" key="15">
    <source>
        <dbReference type="Google" id="ProtNLM"/>
    </source>
</evidence>
<keyword evidence="4" id="KW-0812">Transmembrane</keyword>
<organism evidence="13 14">
    <name type="scientific">Wuchereria bancrofti</name>
    <dbReference type="NCBI Taxonomy" id="6293"/>
    <lineage>
        <taxon>Eukaryota</taxon>
        <taxon>Metazoa</taxon>
        <taxon>Ecdysozoa</taxon>
        <taxon>Nematoda</taxon>
        <taxon>Chromadorea</taxon>
        <taxon>Rhabditida</taxon>
        <taxon>Spirurina</taxon>
        <taxon>Spiruromorpha</taxon>
        <taxon>Filarioidea</taxon>
        <taxon>Onchocercidae</taxon>
        <taxon>Wuchereria</taxon>
    </lineage>
</organism>
<dbReference type="Proteomes" id="UP000270924">
    <property type="component" value="Unassembled WGS sequence"/>
</dbReference>
<keyword evidence="3" id="KW-0254">Endocytosis</keyword>
<evidence type="ECO:0000256" key="10">
    <source>
        <dbReference type="ARBA" id="ARBA00023180"/>
    </source>
</evidence>
<evidence type="ECO:0000256" key="3">
    <source>
        <dbReference type="ARBA" id="ARBA00022583"/>
    </source>
</evidence>
<feature type="disulfide bond" evidence="11">
    <location>
        <begin position="288"/>
        <end position="306"/>
    </location>
</feature>
<feature type="disulfide bond" evidence="11">
    <location>
        <begin position="247"/>
        <end position="265"/>
    </location>
</feature>
<dbReference type="GO" id="GO:0005886">
    <property type="term" value="C:plasma membrane"/>
    <property type="evidence" value="ECO:0007669"/>
    <property type="project" value="TreeGrafter"/>
</dbReference>
<dbReference type="InterPro" id="IPR036055">
    <property type="entry name" value="LDL_receptor-like_sf"/>
</dbReference>
<dbReference type="FunFam" id="4.10.400.10:FF:000180">
    <property type="entry name" value="Low-density lipoprotein receptor-related protein"/>
    <property type="match status" value="1"/>
</dbReference>
<comment type="subcellular location">
    <subcellularLocation>
        <location evidence="1">Membrane</location>
        <topology evidence="1">Single-pass membrane protein</topology>
    </subcellularLocation>
</comment>
<sequence>GGKVYVVDVQGEHAATIANGDWTYALALDPCAGFIFWSDSGYKITGGIYEPRIESANMAGGHRRVILKEGISLPAALAVDFREQRLYWADINRLNIESSDYNGKSRRTIGIGYRAKSLDIWGQWLYMSDPLANGIFRMNKNSGVDYQNVVSDRRIPSTLRVIASEADTRTRNQFCSTYSSGLCKKDNGGCEQLCHVIASVGETMASKVQCACNDSFELVTEPGKDIATQCVPRETVQTCQAPYNFQCGDGICIALSATCNGKHDCADGSDEHPTYCNTRVCPELYFLCSNRRCIEAERRCNNLDDCGDNTDELDCTALSSTCPSGHFECSNGHCINNTKVCDGHNDCHDEKVSDENKETCPNLPIDCRGVRLRCPNTNICIQPADLCDGYNDCGDKADENKLFCMNQPCAIHYVRCPSGRCIPETWQCDGDNDCGEGAWDENHTNCTDSTGKRICLGEYLFQCDNGKCISRAFICDGEDDCGDASDESIIHNCGMLIIILNKNDK</sequence>
<feature type="disulfide bond" evidence="11">
    <location>
        <begin position="463"/>
        <end position="481"/>
    </location>
</feature>
<evidence type="ECO:0000256" key="11">
    <source>
        <dbReference type="PROSITE-ProRule" id="PRU00124"/>
    </source>
</evidence>
<proteinExistence type="predicted"/>
<feature type="disulfide bond" evidence="11">
    <location>
        <begin position="409"/>
        <end position="421"/>
    </location>
</feature>
<dbReference type="EMBL" id="UYWW01004790">
    <property type="protein sequence ID" value="VDM13738.1"/>
    <property type="molecule type" value="Genomic_DNA"/>
</dbReference>
<dbReference type="SMART" id="SM00192">
    <property type="entry name" value="LDLa"/>
    <property type="match status" value="6"/>
</dbReference>
<evidence type="ECO:0000256" key="1">
    <source>
        <dbReference type="ARBA" id="ARBA00004167"/>
    </source>
</evidence>